<dbReference type="GO" id="GO:0034040">
    <property type="term" value="F:ATPase-coupled lipid transmembrane transporter activity"/>
    <property type="evidence" value="ECO:0007669"/>
    <property type="project" value="TreeGrafter"/>
</dbReference>
<evidence type="ECO:0000313" key="13">
    <source>
        <dbReference type="EMBL" id="SFZ86407.1"/>
    </source>
</evidence>
<evidence type="ECO:0000256" key="2">
    <source>
        <dbReference type="ARBA" id="ARBA00005417"/>
    </source>
</evidence>
<sequence length="630" mass="68753">MAEQALPSEDEDVERRGRPPRAVVGSQKQEEEVFGTAFDGKIIRRIWSFVHPYRAKIWLAVGAVLVFTGMQLTIPLIIGYAIDRGITAGPEGRTTLYLAVGAFLAAILVNAAASYMQETVVGKVAETVLFDMRRAMFSHLQRVSLSFMDKTEVGRLMSRLQGDVNSMQEFLETSVLSVGDIVLLIGIVAVLLSLDMRLGLLTLSVMPILFIVRLFWLPPARRSFMAAHETNSAANGALAEGINGVRTVQSLDRQQVNFDLYDEKSFANLRTHLTAAKFAQVMVPIVDTLTGIAMAVVVIVGGSMVLDTSLDIGVMVAFLFYIQRFFDPIRSLTLQYSVMQRAMSSGRRIAEVLDVPVAITDKPGAIVLNRDMDGSVAFENVTFSYRPGQPVLKNVSFRVNPGETVALVGPTGSGKSSAMSLVHRFYEVDSGAVKVGGHDVRDVTQESLGDQIAMVLQEPFLFTGTVLENVRYRKADATREDVVNACKAVGAHDFITRLPEGYDTVLGQRGGNISLGQRQLLSFARALVMDAKILVLDEATASIDSYTEMLIQKALVRLLEGRTGLVIAHRLATIRGADRIIVLQNGVMIESGNHDELMALGGLYAKLYTMNYSSFDDLPGTQDDSAPSTS</sequence>
<reference evidence="13 14" key="1">
    <citation type="submission" date="2016-11" db="EMBL/GenBank/DDBJ databases">
        <authorList>
            <person name="Jaros S."/>
            <person name="Januszkiewicz K."/>
            <person name="Wedrychowicz H."/>
        </authorList>
    </citation>
    <scope>NUCLEOTIDE SEQUENCE [LARGE SCALE GENOMIC DNA]</scope>
    <source>
        <strain evidence="13 14">ATCC 23634</strain>
    </source>
</reference>
<dbReference type="GO" id="GO:0016887">
    <property type="term" value="F:ATP hydrolysis activity"/>
    <property type="evidence" value="ECO:0007669"/>
    <property type="project" value="InterPro"/>
</dbReference>
<feature type="domain" description="ABC transporter" evidence="11">
    <location>
        <begin position="376"/>
        <end position="610"/>
    </location>
</feature>
<comment type="subcellular location">
    <subcellularLocation>
        <location evidence="1">Cell membrane</location>
        <topology evidence="1">Multi-pass membrane protein</topology>
    </subcellularLocation>
</comment>
<keyword evidence="8 10" id="KW-0472">Membrane</keyword>
<evidence type="ECO:0000313" key="14">
    <source>
        <dbReference type="Proteomes" id="UP000183447"/>
    </source>
</evidence>
<dbReference type="PANTHER" id="PTHR24221">
    <property type="entry name" value="ATP-BINDING CASSETTE SUB-FAMILY B"/>
    <property type="match status" value="1"/>
</dbReference>
<dbReference type="InterPro" id="IPR036640">
    <property type="entry name" value="ABC1_TM_sf"/>
</dbReference>
<dbReference type="AlphaFoldDB" id="A0A1K2I2E0"/>
<dbReference type="CDD" id="cd03254">
    <property type="entry name" value="ABCC_Glucan_exporter_like"/>
    <property type="match status" value="1"/>
</dbReference>
<proteinExistence type="inferred from homology"/>
<keyword evidence="6 13" id="KW-0067">ATP-binding</keyword>
<feature type="domain" description="ABC transmembrane type-1" evidence="12">
    <location>
        <begin position="58"/>
        <end position="341"/>
    </location>
</feature>
<dbReference type="GO" id="GO:0005524">
    <property type="term" value="F:ATP binding"/>
    <property type="evidence" value="ECO:0007669"/>
    <property type="project" value="UniProtKB-KW"/>
</dbReference>
<dbReference type="GO" id="GO:0140359">
    <property type="term" value="F:ABC-type transporter activity"/>
    <property type="evidence" value="ECO:0007669"/>
    <property type="project" value="InterPro"/>
</dbReference>
<feature type="transmembrane region" description="Helical" evidence="10">
    <location>
        <begin position="94"/>
        <end position="113"/>
    </location>
</feature>
<gene>
    <name evidence="13" type="ORF">SAMN02983003_3587</name>
</gene>
<dbReference type="STRING" id="665118.SAMN02983003_3587"/>
<dbReference type="InterPro" id="IPR017871">
    <property type="entry name" value="ABC_transporter-like_CS"/>
</dbReference>
<organism evidence="13 14">
    <name type="scientific">Devosia enhydra</name>
    <dbReference type="NCBI Taxonomy" id="665118"/>
    <lineage>
        <taxon>Bacteria</taxon>
        <taxon>Pseudomonadati</taxon>
        <taxon>Pseudomonadota</taxon>
        <taxon>Alphaproteobacteria</taxon>
        <taxon>Hyphomicrobiales</taxon>
        <taxon>Devosiaceae</taxon>
        <taxon>Devosia</taxon>
    </lineage>
</organism>
<dbReference type="GO" id="GO:0005886">
    <property type="term" value="C:plasma membrane"/>
    <property type="evidence" value="ECO:0007669"/>
    <property type="project" value="UniProtKB-SubCell"/>
</dbReference>
<evidence type="ECO:0000259" key="12">
    <source>
        <dbReference type="PROSITE" id="PS50929"/>
    </source>
</evidence>
<protein>
    <submittedName>
        <fullName evidence="13">ATP-binding cassette, subfamily B</fullName>
    </submittedName>
</protein>
<keyword evidence="4 10" id="KW-0812">Transmembrane</keyword>
<keyword evidence="5" id="KW-0547">Nucleotide-binding</keyword>
<name>A0A1K2I2E0_9HYPH</name>
<dbReference type="RefSeq" id="WP_072345938.1">
    <property type="nucleotide sequence ID" value="NZ_FPKU01000003.1"/>
</dbReference>
<feature type="transmembrane region" description="Helical" evidence="10">
    <location>
        <begin position="292"/>
        <end position="322"/>
    </location>
</feature>
<evidence type="ECO:0000256" key="8">
    <source>
        <dbReference type="ARBA" id="ARBA00023136"/>
    </source>
</evidence>
<dbReference type="PROSITE" id="PS50929">
    <property type="entry name" value="ABC_TM1F"/>
    <property type="match status" value="1"/>
</dbReference>
<feature type="transmembrane region" description="Helical" evidence="10">
    <location>
        <begin position="170"/>
        <end position="191"/>
    </location>
</feature>
<dbReference type="CDD" id="cd18545">
    <property type="entry name" value="ABC_6TM_YknV_like"/>
    <property type="match status" value="1"/>
</dbReference>
<evidence type="ECO:0000256" key="3">
    <source>
        <dbReference type="ARBA" id="ARBA00022448"/>
    </source>
</evidence>
<dbReference type="InterPro" id="IPR039421">
    <property type="entry name" value="Type_1_exporter"/>
</dbReference>
<dbReference type="Pfam" id="PF00005">
    <property type="entry name" value="ABC_tran"/>
    <property type="match status" value="1"/>
</dbReference>
<comment type="similarity">
    <text evidence="2">Belongs to the ABC transporter superfamily.</text>
</comment>
<dbReference type="InterPro" id="IPR003439">
    <property type="entry name" value="ABC_transporter-like_ATP-bd"/>
</dbReference>
<keyword evidence="3" id="KW-0813">Transport</keyword>
<dbReference type="EMBL" id="FPKU01000003">
    <property type="protein sequence ID" value="SFZ86407.1"/>
    <property type="molecule type" value="Genomic_DNA"/>
</dbReference>
<evidence type="ECO:0000256" key="6">
    <source>
        <dbReference type="ARBA" id="ARBA00022840"/>
    </source>
</evidence>
<dbReference type="SMART" id="SM00382">
    <property type="entry name" value="AAA"/>
    <property type="match status" value="1"/>
</dbReference>
<evidence type="ECO:0000256" key="5">
    <source>
        <dbReference type="ARBA" id="ARBA00022741"/>
    </source>
</evidence>
<dbReference type="InterPro" id="IPR027417">
    <property type="entry name" value="P-loop_NTPase"/>
</dbReference>
<dbReference type="InterPro" id="IPR003593">
    <property type="entry name" value="AAA+_ATPase"/>
</dbReference>
<dbReference type="Gene3D" id="3.40.50.300">
    <property type="entry name" value="P-loop containing nucleotide triphosphate hydrolases"/>
    <property type="match status" value="1"/>
</dbReference>
<evidence type="ECO:0000256" key="1">
    <source>
        <dbReference type="ARBA" id="ARBA00004651"/>
    </source>
</evidence>
<keyword evidence="7 10" id="KW-1133">Transmembrane helix</keyword>
<feature type="transmembrane region" description="Helical" evidence="10">
    <location>
        <begin position="198"/>
        <end position="216"/>
    </location>
</feature>
<evidence type="ECO:0000256" key="7">
    <source>
        <dbReference type="ARBA" id="ARBA00022989"/>
    </source>
</evidence>
<accession>A0A1K2I2E0</accession>
<feature type="transmembrane region" description="Helical" evidence="10">
    <location>
        <begin position="57"/>
        <end position="82"/>
    </location>
</feature>
<dbReference type="PROSITE" id="PS00211">
    <property type="entry name" value="ABC_TRANSPORTER_1"/>
    <property type="match status" value="1"/>
</dbReference>
<dbReference type="Gene3D" id="1.20.1560.10">
    <property type="entry name" value="ABC transporter type 1, transmembrane domain"/>
    <property type="match status" value="1"/>
</dbReference>
<dbReference type="OrthoDB" id="9804259at2"/>
<evidence type="ECO:0000256" key="4">
    <source>
        <dbReference type="ARBA" id="ARBA00022692"/>
    </source>
</evidence>
<feature type="region of interest" description="Disordered" evidence="9">
    <location>
        <begin position="1"/>
        <end position="25"/>
    </location>
</feature>
<dbReference type="Proteomes" id="UP000183447">
    <property type="component" value="Unassembled WGS sequence"/>
</dbReference>
<evidence type="ECO:0000259" key="11">
    <source>
        <dbReference type="PROSITE" id="PS50893"/>
    </source>
</evidence>
<dbReference type="SUPFAM" id="SSF90123">
    <property type="entry name" value="ABC transporter transmembrane region"/>
    <property type="match status" value="1"/>
</dbReference>
<dbReference type="Pfam" id="PF00664">
    <property type="entry name" value="ABC_membrane"/>
    <property type="match status" value="1"/>
</dbReference>
<dbReference type="PANTHER" id="PTHR24221:SF654">
    <property type="entry name" value="ATP-BINDING CASSETTE SUB-FAMILY B MEMBER 6"/>
    <property type="match status" value="1"/>
</dbReference>
<dbReference type="PROSITE" id="PS50893">
    <property type="entry name" value="ABC_TRANSPORTER_2"/>
    <property type="match status" value="1"/>
</dbReference>
<dbReference type="FunFam" id="3.40.50.300:FF:000287">
    <property type="entry name" value="Multidrug ABC transporter ATP-binding protein"/>
    <property type="match status" value="1"/>
</dbReference>
<keyword evidence="14" id="KW-1185">Reference proteome</keyword>
<dbReference type="InterPro" id="IPR011527">
    <property type="entry name" value="ABC1_TM_dom"/>
</dbReference>
<dbReference type="SUPFAM" id="SSF52540">
    <property type="entry name" value="P-loop containing nucleoside triphosphate hydrolases"/>
    <property type="match status" value="1"/>
</dbReference>
<evidence type="ECO:0000256" key="10">
    <source>
        <dbReference type="SAM" id="Phobius"/>
    </source>
</evidence>
<evidence type="ECO:0000256" key="9">
    <source>
        <dbReference type="SAM" id="MobiDB-lite"/>
    </source>
</evidence>